<keyword evidence="1 2" id="KW-0349">Heme</keyword>
<feature type="binding site" description="axial binding residue" evidence="1">
    <location>
        <position position="443"/>
    </location>
    <ligand>
        <name>heme</name>
        <dbReference type="ChEBI" id="CHEBI:30413"/>
    </ligand>
    <ligandPart>
        <name>Fe</name>
        <dbReference type="ChEBI" id="CHEBI:18248"/>
    </ligandPart>
</feature>
<dbReference type="Pfam" id="PF00067">
    <property type="entry name" value="p450"/>
    <property type="match status" value="1"/>
</dbReference>
<comment type="caution">
    <text evidence="4">The sequence shown here is derived from an EMBL/GenBank/DDBJ whole genome shotgun (WGS) entry which is preliminary data.</text>
</comment>
<accession>A0A8J6CFH7</accession>
<name>A0A8J6CFH7_DIALT</name>
<evidence type="ECO:0000256" key="3">
    <source>
        <dbReference type="SAM" id="SignalP"/>
    </source>
</evidence>
<evidence type="ECO:0000256" key="1">
    <source>
        <dbReference type="PIRSR" id="PIRSR602401-1"/>
    </source>
</evidence>
<dbReference type="InterPro" id="IPR017972">
    <property type="entry name" value="Cyt_P450_CS"/>
</dbReference>
<comment type="similarity">
    <text evidence="2">Belongs to the cytochrome P450 family.</text>
</comment>
<dbReference type="InterPro" id="IPR001128">
    <property type="entry name" value="Cyt_P450"/>
</dbReference>
<keyword evidence="1 2" id="KW-0479">Metal-binding</keyword>
<dbReference type="GO" id="GO:0020037">
    <property type="term" value="F:heme binding"/>
    <property type="evidence" value="ECO:0007669"/>
    <property type="project" value="InterPro"/>
</dbReference>
<dbReference type="OrthoDB" id="2843at2759"/>
<evidence type="ECO:0000313" key="5">
    <source>
        <dbReference type="Proteomes" id="UP000751190"/>
    </source>
</evidence>
<feature type="chain" id="PRO_5035207744" description="Cytochrome P450" evidence="3">
    <location>
        <begin position="25"/>
        <end position="495"/>
    </location>
</feature>
<keyword evidence="1 2" id="KW-0408">Iron</keyword>
<dbReference type="InterPro" id="IPR036396">
    <property type="entry name" value="Cyt_P450_sf"/>
</dbReference>
<dbReference type="GO" id="GO:0016705">
    <property type="term" value="F:oxidoreductase activity, acting on paired donors, with incorporation or reduction of molecular oxygen"/>
    <property type="evidence" value="ECO:0007669"/>
    <property type="project" value="InterPro"/>
</dbReference>
<dbReference type="AlphaFoldDB" id="A0A8J6CFH7"/>
<dbReference type="EMBL" id="JAGTXO010000005">
    <property type="protein sequence ID" value="KAG8468035.1"/>
    <property type="molecule type" value="Genomic_DNA"/>
</dbReference>
<dbReference type="PRINTS" id="PR00463">
    <property type="entry name" value="EP450I"/>
</dbReference>
<sequence length="495" mass="53209">MAASRRLRVHVRCLGLLVARLVCAGRPAPRPAALPVFGHLADVGVGKLANGFASPPHVRMFELAQSAQGGEVMELQMGAQEWTVLSSPRAVHDAFVVKGGDLAGRPMVPSMAVSSGGGQGFARERPDAGLRSLRRAAFTELFSPAQVARARVELDAEAEALVRHLLAVGVVELRPALRRCVCNMVVRYAFSARVPYATEPSDGTDERVRELMETADAVWEQLTAPAITAADLLAPTLAGATHGELRKLVARRDALLRALIDERVAGGAASGVRGDGDMLDRLLGAGLTDAQVLYSLVDLFIAGVNTVSATLEWALLLTARHAHAQATARRAALEPGADLAYVRALIDETLRFKPPLLLPRMALRDTDVLGFAVPAGRVCFANSHALSFGAAQWTEPERFRPSRWLREERGLSTWGEDAPAGAHAFTSEERAKFIPFSIGQRSCPGERLARAELEAATLALLRAARWDAVGTVDLREAYSLTLVPQSSQALRFQPL</sequence>
<dbReference type="PRINTS" id="PR00385">
    <property type="entry name" value="P450"/>
</dbReference>
<proteinExistence type="inferred from homology"/>
<dbReference type="GO" id="GO:0004497">
    <property type="term" value="F:monooxygenase activity"/>
    <property type="evidence" value="ECO:0007669"/>
    <property type="project" value="UniProtKB-KW"/>
</dbReference>
<reference evidence="4" key="1">
    <citation type="submission" date="2021-05" db="EMBL/GenBank/DDBJ databases">
        <title>The genome of the haptophyte Pavlova lutheri (Diacronema luteri, Pavlovales) - a model for lipid biosynthesis in eukaryotic algae.</title>
        <authorList>
            <person name="Hulatt C.J."/>
            <person name="Posewitz M.C."/>
        </authorList>
    </citation>
    <scope>NUCLEOTIDE SEQUENCE</scope>
    <source>
        <strain evidence="4">NIVA-4/92</strain>
    </source>
</reference>
<keyword evidence="2" id="KW-0560">Oxidoreductase</keyword>
<dbReference type="InterPro" id="IPR002401">
    <property type="entry name" value="Cyt_P450_E_grp-I"/>
</dbReference>
<keyword evidence="5" id="KW-1185">Reference proteome</keyword>
<dbReference type="OMA" id="GPQEAME"/>
<dbReference type="SUPFAM" id="SSF48264">
    <property type="entry name" value="Cytochrome P450"/>
    <property type="match status" value="1"/>
</dbReference>
<keyword evidence="2" id="KW-0503">Monooxygenase</keyword>
<keyword evidence="3" id="KW-0732">Signal</keyword>
<dbReference type="PROSITE" id="PS00086">
    <property type="entry name" value="CYTOCHROME_P450"/>
    <property type="match status" value="1"/>
</dbReference>
<gene>
    <name evidence="4" type="ORF">KFE25_007087</name>
</gene>
<evidence type="ECO:0000313" key="4">
    <source>
        <dbReference type="EMBL" id="KAG8468035.1"/>
    </source>
</evidence>
<comment type="cofactor">
    <cofactor evidence="1">
        <name>heme</name>
        <dbReference type="ChEBI" id="CHEBI:30413"/>
    </cofactor>
</comment>
<protein>
    <recommendedName>
        <fullName evidence="6">Cytochrome P450</fullName>
    </recommendedName>
</protein>
<organism evidence="4 5">
    <name type="scientific">Diacronema lutheri</name>
    <name type="common">Unicellular marine alga</name>
    <name type="synonym">Monochrysis lutheri</name>
    <dbReference type="NCBI Taxonomy" id="2081491"/>
    <lineage>
        <taxon>Eukaryota</taxon>
        <taxon>Haptista</taxon>
        <taxon>Haptophyta</taxon>
        <taxon>Pavlovophyceae</taxon>
        <taxon>Pavlovales</taxon>
        <taxon>Pavlovaceae</taxon>
        <taxon>Diacronema</taxon>
    </lineage>
</organism>
<dbReference type="PANTHER" id="PTHR24281">
    <property type="entry name" value="STEROID 21-HYDROXYLASE-RELATED"/>
    <property type="match status" value="1"/>
</dbReference>
<evidence type="ECO:0008006" key="6">
    <source>
        <dbReference type="Google" id="ProtNLM"/>
    </source>
</evidence>
<dbReference type="GO" id="GO:0005506">
    <property type="term" value="F:iron ion binding"/>
    <property type="evidence" value="ECO:0007669"/>
    <property type="project" value="InterPro"/>
</dbReference>
<dbReference type="Proteomes" id="UP000751190">
    <property type="component" value="Unassembled WGS sequence"/>
</dbReference>
<dbReference type="Gene3D" id="1.10.630.10">
    <property type="entry name" value="Cytochrome P450"/>
    <property type="match status" value="1"/>
</dbReference>
<evidence type="ECO:0000256" key="2">
    <source>
        <dbReference type="RuleBase" id="RU000461"/>
    </source>
</evidence>
<feature type="signal peptide" evidence="3">
    <location>
        <begin position="1"/>
        <end position="24"/>
    </location>
</feature>